<dbReference type="SUPFAM" id="SSF51695">
    <property type="entry name" value="PLC-like phosphodiesterases"/>
    <property type="match status" value="1"/>
</dbReference>
<dbReference type="InterPro" id="IPR017946">
    <property type="entry name" value="PLC-like_Pdiesterase_TIM-brl"/>
</dbReference>
<proteinExistence type="predicted"/>
<reference evidence="2 3" key="1">
    <citation type="journal article" date="2016" name="Nat. Commun.">
        <title>Thousands of microbial genomes shed light on interconnected biogeochemical processes in an aquifer system.</title>
        <authorList>
            <person name="Anantharaman K."/>
            <person name="Brown C.T."/>
            <person name="Hug L.A."/>
            <person name="Sharon I."/>
            <person name="Castelle C.J."/>
            <person name="Probst A.J."/>
            <person name="Thomas B.C."/>
            <person name="Singh A."/>
            <person name="Wilkins M.J."/>
            <person name="Karaoz U."/>
            <person name="Brodie E.L."/>
            <person name="Williams K.H."/>
            <person name="Hubbard S.S."/>
            <person name="Banfield J.F."/>
        </authorList>
    </citation>
    <scope>NUCLEOTIDE SEQUENCE [LARGE SCALE GENOMIC DNA]</scope>
</reference>
<dbReference type="PANTHER" id="PTHR46320">
    <property type="entry name" value="GLYCEROPHOSPHODIESTER PHOSPHODIESTERASE 1"/>
    <property type="match status" value="1"/>
</dbReference>
<gene>
    <name evidence="2" type="ORF">A3D26_00655</name>
</gene>
<dbReference type="GO" id="GO:0006580">
    <property type="term" value="P:ethanolamine metabolic process"/>
    <property type="evidence" value="ECO:0007669"/>
    <property type="project" value="TreeGrafter"/>
</dbReference>
<accession>A0A1G1V9D3</accession>
<dbReference type="GO" id="GO:0005886">
    <property type="term" value="C:plasma membrane"/>
    <property type="evidence" value="ECO:0007669"/>
    <property type="project" value="TreeGrafter"/>
</dbReference>
<evidence type="ECO:0000259" key="1">
    <source>
        <dbReference type="Pfam" id="PF03009"/>
    </source>
</evidence>
<dbReference type="Pfam" id="PF03009">
    <property type="entry name" value="GDPD"/>
    <property type="match status" value="1"/>
</dbReference>
<dbReference type="Gene3D" id="3.20.20.190">
    <property type="entry name" value="Phosphatidylinositol (PI) phosphodiesterase"/>
    <property type="match status" value="1"/>
</dbReference>
<evidence type="ECO:0000313" key="3">
    <source>
        <dbReference type="Proteomes" id="UP000178319"/>
    </source>
</evidence>
<dbReference type="AlphaFoldDB" id="A0A1G1V9D3"/>
<dbReference type="Proteomes" id="UP000178319">
    <property type="component" value="Unassembled WGS sequence"/>
</dbReference>
<dbReference type="STRING" id="1797516.A3D26_00655"/>
<dbReference type="GO" id="GO:0006644">
    <property type="term" value="P:phospholipid metabolic process"/>
    <property type="evidence" value="ECO:0007669"/>
    <property type="project" value="TreeGrafter"/>
</dbReference>
<name>A0A1G1V9D3_9BACT</name>
<dbReference type="InterPro" id="IPR030395">
    <property type="entry name" value="GP_PDE_dom"/>
</dbReference>
<feature type="domain" description="GP-PDE" evidence="1">
    <location>
        <begin position="18"/>
        <end position="290"/>
    </location>
</feature>
<dbReference type="PANTHER" id="PTHR46320:SF1">
    <property type="entry name" value="GLYCEROPHOSPHODIESTER PHOSPHODIESTERASE 1"/>
    <property type="match status" value="1"/>
</dbReference>
<dbReference type="EMBL" id="MHBZ01000007">
    <property type="protein sequence ID" value="OGY12019.1"/>
    <property type="molecule type" value="Genomic_DNA"/>
</dbReference>
<organism evidence="2 3">
    <name type="scientific">Candidatus Blackburnbacteria bacterium RIFCSPHIGHO2_02_FULL_44_20</name>
    <dbReference type="NCBI Taxonomy" id="1797516"/>
    <lineage>
        <taxon>Bacteria</taxon>
        <taxon>Candidatus Blackburniibacteriota</taxon>
    </lineage>
</organism>
<comment type="caution">
    <text evidence="2">The sequence shown here is derived from an EMBL/GenBank/DDBJ whole genome shotgun (WGS) entry which is preliminary data.</text>
</comment>
<sequence length="295" mass="32820">MQDSSIKEQIGKGRIITHRGLEPAMPNAPSESSYEAFRGQLARGFGGIEFDPNPTRDGIIVMHDANLKRPTEGRDERSVADLMIEEVLRIPLVNGRIPTFDEVMDLIRNSVSTVSALHLKARFQTPETLERIMAALRKYTDMFDKFIVFDVKPETVRTLKARFPAIRLAPSVAHPHDIARYNEVVGGTLWSVEEALALRAEGLIDGVWGDEWDKTGENGTSKLLYTPDFFKKMHDAGLFVALVTPELHGTSPGLYGGESHPDAKDVPTLMARIREIKAAGADYFCTDYPEQVALL</sequence>
<evidence type="ECO:0000313" key="2">
    <source>
        <dbReference type="EMBL" id="OGY12019.1"/>
    </source>
</evidence>
<protein>
    <recommendedName>
        <fullName evidence="1">GP-PDE domain-containing protein</fullName>
    </recommendedName>
</protein>
<dbReference type="GO" id="GO:0008889">
    <property type="term" value="F:glycerophosphodiester phosphodiesterase activity"/>
    <property type="evidence" value="ECO:0007669"/>
    <property type="project" value="TreeGrafter"/>
</dbReference>
<dbReference type="GO" id="GO:0070291">
    <property type="term" value="P:N-acylethanolamine metabolic process"/>
    <property type="evidence" value="ECO:0007669"/>
    <property type="project" value="TreeGrafter"/>
</dbReference>